<dbReference type="InterPro" id="IPR006674">
    <property type="entry name" value="HD_domain"/>
</dbReference>
<gene>
    <name evidence="2" type="ordered locus">Clocel_0067</name>
</gene>
<proteinExistence type="predicted"/>
<dbReference type="EMBL" id="CP002160">
    <property type="protein sequence ID" value="ADL49856.1"/>
    <property type="molecule type" value="Genomic_DNA"/>
</dbReference>
<sequence length="218" mass="25214">MKDDEIVNITMEYVKDKLEGEGSGHDWWHIYRVYNNALKIAKNEGVGDLFVIKLASLLHDIADWKFYNGDVTVGYKETKKWLVNFNLDEQLIEHVARIVKDISYKGAGEASLMNTIEGKIVQDADRLDAIGAIGIARTFAYGGNKNKEMYNPNIKPVFHENFQQYKNSNGTVINHFYEKLLLLKDLMNTEGGKKYAEERHTFMEAFLEQFYSEWNVNE</sequence>
<dbReference type="InterPro" id="IPR003607">
    <property type="entry name" value="HD/PDEase_dom"/>
</dbReference>
<dbReference type="HOGENOM" id="CLU_036524_2_2_9"/>
<name>D9SMS1_CLOC7</name>
<dbReference type="STRING" id="573061.Clocel_0067"/>
<dbReference type="OrthoDB" id="9797344at2"/>
<organism evidence="2 3">
    <name type="scientific">Clostridium cellulovorans (strain ATCC 35296 / DSM 3052 / OCM 3 / 743B)</name>
    <dbReference type="NCBI Taxonomy" id="573061"/>
    <lineage>
        <taxon>Bacteria</taxon>
        <taxon>Bacillati</taxon>
        <taxon>Bacillota</taxon>
        <taxon>Clostridia</taxon>
        <taxon>Eubacteriales</taxon>
        <taxon>Clostridiaceae</taxon>
        <taxon>Clostridium</taxon>
    </lineage>
</organism>
<evidence type="ECO:0000313" key="2">
    <source>
        <dbReference type="EMBL" id="ADL49856.1"/>
    </source>
</evidence>
<dbReference type="GO" id="GO:0016787">
    <property type="term" value="F:hydrolase activity"/>
    <property type="evidence" value="ECO:0007669"/>
    <property type="project" value="UniProtKB-KW"/>
</dbReference>
<dbReference type="AlphaFoldDB" id="D9SMS1"/>
<feature type="domain" description="HD/PDEase" evidence="1">
    <location>
        <begin position="22"/>
        <end position="139"/>
    </location>
</feature>
<protein>
    <submittedName>
        <fullName evidence="2">Metal dependent phosphohydrolase</fullName>
    </submittedName>
</protein>
<evidence type="ECO:0000313" key="3">
    <source>
        <dbReference type="Proteomes" id="UP000002730"/>
    </source>
</evidence>
<keyword evidence="3" id="KW-1185">Reference proteome</keyword>
<dbReference type="SUPFAM" id="SSF109604">
    <property type="entry name" value="HD-domain/PDEase-like"/>
    <property type="match status" value="1"/>
</dbReference>
<dbReference type="Gene3D" id="1.10.472.50">
    <property type="entry name" value="HD-domain/PDEase-like"/>
    <property type="match status" value="1"/>
</dbReference>
<dbReference type="PANTHER" id="PTHR33594:SF1">
    <property type="entry name" value="HD_PDEASE DOMAIN-CONTAINING PROTEIN"/>
    <property type="match status" value="1"/>
</dbReference>
<dbReference type="RefSeq" id="WP_010077630.1">
    <property type="nucleotide sequence ID" value="NC_014393.1"/>
</dbReference>
<dbReference type="SMART" id="SM00471">
    <property type="entry name" value="HDc"/>
    <property type="match status" value="1"/>
</dbReference>
<dbReference type="Gene3D" id="1.20.58.1910">
    <property type="match status" value="1"/>
</dbReference>
<dbReference type="PANTHER" id="PTHR33594">
    <property type="entry name" value="SUPERFAMILY HYDROLASE, PUTATIVE (AFU_ORTHOLOGUE AFUA_1G03035)-RELATED"/>
    <property type="match status" value="1"/>
</dbReference>
<reference evidence="2 3" key="1">
    <citation type="submission" date="2010-08" db="EMBL/GenBank/DDBJ databases">
        <title>Complete sequence of Clostridium cellulovorans 743B.</title>
        <authorList>
            <consortium name="US DOE Joint Genome Institute"/>
            <person name="Lucas S."/>
            <person name="Copeland A."/>
            <person name="Lapidus A."/>
            <person name="Cheng J.-F."/>
            <person name="Bruce D."/>
            <person name="Goodwin L."/>
            <person name="Pitluck S."/>
            <person name="Chertkov O."/>
            <person name="Detter J.C."/>
            <person name="Han C."/>
            <person name="Tapia R."/>
            <person name="Land M."/>
            <person name="Hauser L."/>
            <person name="Chang Y.-J."/>
            <person name="Jeffries C."/>
            <person name="Kyrpides N."/>
            <person name="Ivanova N."/>
            <person name="Mikhailova N."/>
            <person name="Hemme C.L."/>
            <person name="Woyke T."/>
        </authorList>
    </citation>
    <scope>NUCLEOTIDE SEQUENCE [LARGE SCALE GENOMIC DNA]</scope>
    <source>
        <strain evidence="3">ATCC 35296 / DSM 3052 / OCM 3 / 743B</strain>
    </source>
</reference>
<dbReference type="CDD" id="cd00077">
    <property type="entry name" value="HDc"/>
    <property type="match status" value="1"/>
</dbReference>
<dbReference type="eggNOG" id="COG1418">
    <property type="taxonomic scope" value="Bacteria"/>
</dbReference>
<accession>D9SMS1</accession>
<dbReference type="Proteomes" id="UP000002730">
    <property type="component" value="Chromosome"/>
</dbReference>
<dbReference type="KEGG" id="ccb:Clocel_0067"/>
<dbReference type="Pfam" id="PF01966">
    <property type="entry name" value="HD"/>
    <property type="match status" value="1"/>
</dbReference>
<evidence type="ECO:0000259" key="1">
    <source>
        <dbReference type="SMART" id="SM00471"/>
    </source>
</evidence>
<keyword evidence="2" id="KW-0378">Hydrolase</keyword>